<feature type="transmembrane region" description="Helical" evidence="1">
    <location>
        <begin position="68"/>
        <end position="90"/>
    </location>
</feature>
<dbReference type="Proteomes" id="UP000559010">
    <property type="component" value="Unassembled WGS sequence"/>
</dbReference>
<reference evidence="2 3" key="1">
    <citation type="submission" date="2020-04" db="EMBL/GenBank/DDBJ databases">
        <title>Flammeovirgaceae bacterium KN852 isolated from deep sea.</title>
        <authorList>
            <person name="Zhang D.-C."/>
        </authorList>
    </citation>
    <scope>NUCLEOTIDE SEQUENCE [LARGE SCALE GENOMIC DNA]</scope>
    <source>
        <strain evidence="2 3">KN852</strain>
    </source>
</reference>
<dbReference type="RefSeq" id="WP_169681582.1">
    <property type="nucleotide sequence ID" value="NZ_JABBNU010000006.1"/>
</dbReference>
<evidence type="ECO:0000256" key="1">
    <source>
        <dbReference type="SAM" id="Phobius"/>
    </source>
</evidence>
<comment type="caution">
    <text evidence="2">The sequence shown here is derived from an EMBL/GenBank/DDBJ whole genome shotgun (WGS) entry which is preliminary data.</text>
</comment>
<keyword evidence="1" id="KW-0812">Transmembrane</keyword>
<dbReference type="AlphaFoldDB" id="A0A848IWY4"/>
<keyword evidence="1" id="KW-0472">Membrane</keyword>
<evidence type="ECO:0000313" key="3">
    <source>
        <dbReference type="Proteomes" id="UP000559010"/>
    </source>
</evidence>
<dbReference type="EMBL" id="JABBNU010000006">
    <property type="protein sequence ID" value="NMM49043.1"/>
    <property type="molecule type" value="Genomic_DNA"/>
</dbReference>
<evidence type="ECO:0000313" key="2">
    <source>
        <dbReference type="EMBL" id="NMM49043.1"/>
    </source>
</evidence>
<feature type="transmembrane region" description="Helical" evidence="1">
    <location>
        <begin position="96"/>
        <end position="117"/>
    </location>
</feature>
<sequence length="237" mass="27509">MRFKNWDKKIRNIPPEKSFPVAEFQWKDGSRDSYLRLFTRHLEIDRLRENHVHELKGLQSVQLVKGHYLGFIWAGGILSCLSMVALFTYYDHPLLMISLFFVGIMLIYIGGMGGPAIQINEIKNRTLVLLKKRPPQFNDFLKVFYALKNQGFDQAEGLWLTLDDEEIEELNNQGIIHLNGQRKLELNPGFSLQHRVLIDWPVSDVMISLEGNKLDIAVKDFKLRKMQIKQWVSPAAS</sequence>
<protein>
    <submittedName>
        <fullName evidence="2">Uncharacterized protein</fullName>
    </submittedName>
</protein>
<name>A0A848IWY4_9BACT</name>
<keyword evidence="3" id="KW-1185">Reference proteome</keyword>
<proteinExistence type="predicted"/>
<accession>A0A848IWY4</accession>
<organism evidence="2 3">
    <name type="scientific">Marinigracilibium pacificum</name>
    <dbReference type="NCBI Taxonomy" id="2729599"/>
    <lineage>
        <taxon>Bacteria</taxon>
        <taxon>Pseudomonadati</taxon>
        <taxon>Bacteroidota</taxon>
        <taxon>Cytophagia</taxon>
        <taxon>Cytophagales</taxon>
        <taxon>Flammeovirgaceae</taxon>
        <taxon>Marinigracilibium</taxon>
    </lineage>
</organism>
<gene>
    <name evidence="2" type="ORF">HH304_11585</name>
</gene>
<keyword evidence="1" id="KW-1133">Transmembrane helix</keyword>